<evidence type="ECO:0000313" key="12">
    <source>
        <dbReference type="EMBL" id="AYF85464.1"/>
    </source>
</evidence>
<keyword evidence="6" id="KW-0862">Zinc</keyword>
<dbReference type="InterPro" id="IPR035451">
    <property type="entry name" value="Ada-like_dom_sf"/>
</dbReference>
<evidence type="ECO:0000256" key="1">
    <source>
        <dbReference type="ARBA" id="ARBA00001947"/>
    </source>
</evidence>
<evidence type="ECO:0000313" key="13">
    <source>
        <dbReference type="Proteomes" id="UP000269847"/>
    </source>
</evidence>
<evidence type="ECO:0000256" key="5">
    <source>
        <dbReference type="ARBA" id="ARBA00022763"/>
    </source>
</evidence>
<dbReference type="PANTHER" id="PTHR43280">
    <property type="entry name" value="ARAC-FAMILY TRANSCRIPTIONAL REGULATOR"/>
    <property type="match status" value="1"/>
</dbReference>
<dbReference type="Gene3D" id="3.40.10.10">
    <property type="entry name" value="DNA Methylphosphotriester Repair Domain"/>
    <property type="match status" value="1"/>
</dbReference>
<geneLocation type="plasmid" evidence="12 13">
    <name>p.1</name>
</geneLocation>
<evidence type="ECO:0000256" key="11">
    <source>
        <dbReference type="ARBA" id="ARBA00023204"/>
    </source>
</evidence>
<evidence type="ECO:0000256" key="4">
    <source>
        <dbReference type="ARBA" id="ARBA00022723"/>
    </source>
</evidence>
<keyword evidence="8" id="KW-0238">DNA-binding</keyword>
<accession>A0A9W3VHJ0</accession>
<dbReference type="SUPFAM" id="SSF46689">
    <property type="entry name" value="Homeodomain-like"/>
    <property type="match status" value="2"/>
</dbReference>
<dbReference type="PIRSF" id="PIRSF000408">
    <property type="entry name" value="Alkyltransferas_AdaA"/>
    <property type="match status" value="1"/>
</dbReference>
<evidence type="ECO:0000256" key="8">
    <source>
        <dbReference type="ARBA" id="ARBA00023125"/>
    </source>
</evidence>
<dbReference type="InterPro" id="IPR020449">
    <property type="entry name" value="Tscrpt_reg_AraC-type_HTH"/>
</dbReference>
<evidence type="ECO:0000256" key="9">
    <source>
        <dbReference type="ARBA" id="ARBA00023159"/>
    </source>
</evidence>
<dbReference type="Pfam" id="PF12833">
    <property type="entry name" value="HTH_18"/>
    <property type="match status" value="1"/>
</dbReference>
<dbReference type="RefSeq" id="WP_000787313.1">
    <property type="nucleotide sequence ID" value="NZ_CP014283.1"/>
</dbReference>
<sequence length="201" mass="23594">MKNEPNNKKTVPLCKKNKSQKITNEQWHAIIYNDSSYDNKFYYGVKTTGIFCRPSCKSKIPKIDNVKIFKNAQEALSQNFRPCKRCKPNALNLPNEEWIKYVTDYIDKNFDEPLTLEKLASISHGSPFHLQRTFKRIKGLTPMEYIQQIRTSKAKYYLEQTNYSIIEIGLTVGIQNTAYFSTLFKKKTGYTPNEYRKLHQK</sequence>
<dbReference type="PROSITE" id="PS01124">
    <property type="entry name" value="HTH_ARAC_FAMILY_2"/>
    <property type="match status" value="1"/>
</dbReference>
<dbReference type="GO" id="GO:0008270">
    <property type="term" value="F:zinc ion binding"/>
    <property type="evidence" value="ECO:0007669"/>
    <property type="project" value="InterPro"/>
</dbReference>
<dbReference type="FunFam" id="3.40.10.10:FF:000001">
    <property type="entry name" value="DNA-3-methyladenine glycosylase 2"/>
    <property type="match status" value="1"/>
</dbReference>
<dbReference type="InterPro" id="IPR004026">
    <property type="entry name" value="Ada_DNA_repair_Zn-bd"/>
</dbReference>
<keyword evidence="3" id="KW-0808">Transferase</keyword>
<reference evidence="12 13" key="1">
    <citation type="submission" date="2018-09" db="EMBL/GenBank/DDBJ databases">
        <title>Complete genome of Bacillus thuringiensis strain QZL38.</title>
        <authorList>
            <person name="Song F."/>
        </authorList>
    </citation>
    <scope>NUCLEOTIDE SEQUENCE [LARGE SCALE GENOMIC DNA]</scope>
    <source>
        <strain evidence="12 13">QZL38</strain>
        <plasmid evidence="12 13">p.1</plasmid>
    </source>
</reference>
<evidence type="ECO:0000256" key="3">
    <source>
        <dbReference type="ARBA" id="ARBA00022679"/>
    </source>
</evidence>
<proteinExistence type="predicted"/>
<dbReference type="SUPFAM" id="SSF57884">
    <property type="entry name" value="Ada DNA repair protein, N-terminal domain (N-Ada 10)"/>
    <property type="match status" value="1"/>
</dbReference>
<dbReference type="GO" id="GO:0003700">
    <property type="term" value="F:DNA-binding transcription factor activity"/>
    <property type="evidence" value="ECO:0007669"/>
    <property type="project" value="InterPro"/>
</dbReference>
<keyword evidence="9" id="KW-0010">Activator</keyword>
<dbReference type="GO" id="GO:0008168">
    <property type="term" value="F:methyltransferase activity"/>
    <property type="evidence" value="ECO:0007669"/>
    <property type="project" value="UniProtKB-KW"/>
</dbReference>
<dbReference type="InterPro" id="IPR009057">
    <property type="entry name" value="Homeodomain-like_sf"/>
</dbReference>
<keyword evidence="5" id="KW-0227">DNA damage</keyword>
<evidence type="ECO:0000256" key="10">
    <source>
        <dbReference type="ARBA" id="ARBA00023163"/>
    </source>
</evidence>
<protein>
    <submittedName>
        <fullName evidence="12">Helix-turn-helix domain-containing protein</fullName>
    </submittedName>
</protein>
<keyword evidence="11" id="KW-0234">DNA repair</keyword>
<evidence type="ECO:0000256" key="6">
    <source>
        <dbReference type="ARBA" id="ARBA00022833"/>
    </source>
</evidence>
<dbReference type="SMART" id="SM00342">
    <property type="entry name" value="HTH_ARAC"/>
    <property type="match status" value="1"/>
</dbReference>
<keyword evidence="10" id="KW-0804">Transcription</keyword>
<dbReference type="GO" id="GO:0032259">
    <property type="term" value="P:methylation"/>
    <property type="evidence" value="ECO:0007669"/>
    <property type="project" value="UniProtKB-KW"/>
</dbReference>
<dbReference type="AlphaFoldDB" id="A0A9W3VHJ0"/>
<dbReference type="GO" id="GO:0043565">
    <property type="term" value="F:sequence-specific DNA binding"/>
    <property type="evidence" value="ECO:0007669"/>
    <property type="project" value="InterPro"/>
</dbReference>
<dbReference type="InterPro" id="IPR018060">
    <property type="entry name" value="HTH_AraC"/>
</dbReference>
<dbReference type="PANTHER" id="PTHR43280:SF28">
    <property type="entry name" value="HTH-TYPE TRANSCRIPTIONAL ACTIVATOR RHAS"/>
    <property type="match status" value="1"/>
</dbReference>
<gene>
    <name evidence="12" type="ORF">D7J84_31450</name>
</gene>
<evidence type="ECO:0000256" key="7">
    <source>
        <dbReference type="ARBA" id="ARBA00023015"/>
    </source>
</evidence>
<keyword evidence="4" id="KW-0479">Metal-binding</keyword>
<dbReference type="GO" id="GO:0006307">
    <property type="term" value="P:DNA alkylation repair"/>
    <property type="evidence" value="ECO:0007669"/>
    <property type="project" value="UniProtKB-ARBA"/>
</dbReference>
<keyword evidence="7" id="KW-0805">Transcription regulation</keyword>
<keyword evidence="12" id="KW-0614">Plasmid</keyword>
<dbReference type="Proteomes" id="UP000269847">
    <property type="component" value="Plasmid p.1"/>
</dbReference>
<dbReference type="PRINTS" id="PR00032">
    <property type="entry name" value="HTHARAC"/>
</dbReference>
<keyword evidence="2" id="KW-0489">Methyltransferase</keyword>
<dbReference type="InterPro" id="IPR016220">
    <property type="entry name" value="Me-P-triester_DNA_alkyl-Trfase"/>
</dbReference>
<evidence type="ECO:0000256" key="2">
    <source>
        <dbReference type="ARBA" id="ARBA00022603"/>
    </source>
</evidence>
<dbReference type="Gene3D" id="1.10.10.60">
    <property type="entry name" value="Homeodomain-like"/>
    <property type="match status" value="2"/>
</dbReference>
<comment type="cofactor">
    <cofactor evidence="1">
        <name>Zn(2+)</name>
        <dbReference type="ChEBI" id="CHEBI:29105"/>
    </cofactor>
</comment>
<organism evidence="12 13">
    <name type="scientific">Bacillus thuringiensis</name>
    <dbReference type="NCBI Taxonomy" id="1428"/>
    <lineage>
        <taxon>Bacteria</taxon>
        <taxon>Bacillati</taxon>
        <taxon>Bacillota</taxon>
        <taxon>Bacilli</taxon>
        <taxon>Bacillales</taxon>
        <taxon>Bacillaceae</taxon>
        <taxon>Bacillus</taxon>
        <taxon>Bacillus cereus group</taxon>
    </lineage>
</organism>
<dbReference type="Pfam" id="PF02805">
    <property type="entry name" value="Ada_Zn_binding"/>
    <property type="match status" value="1"/>
</dbReference>
<dbReference type="EMBL" id="CP032614">
    <property type="protein sequence ID" value="AYF85464.1"/>
    <property type="molecule type" value="Genomic_DNA"/>
</dbReference>
<name>A0A9W3VHJ0_BACTU</name>